<reference evidence="7 8" key="1">
    <citation type="submission" date="2023-03" db="EMBL/GenBank/DDBJ databases">
        <title>Novosphingobium cyanobacteriorum sp. nov., isolated from a eutrophic reservoir during the Microcystis bloom period.</title>
        <authorList>
            <person name="Kang M."/>
            <person name="Le V."/>
            <person name="Ko S.-R."/>
            <person name="Lee S.-A."/>
            <person name="Ahn C.-Y."/>
        </authorList>
    </citation>
    <scope>NUCLEOTIDE SEQUENCE [LARGE SCALE GENOMIC DNA]</scope>
    <source>
        <strain evidence="7 8">HBC54</strain>
    </source>
</reference>
<dbReference type="Pfam" id="PF00664">
    <property type="entry name" value="ABC_membrane"/>
    <property type="match status" value="1"/>
</dbReference>
<dbReference type="Gene3D" id="1.20.1560.10">
    <property type="entry name" value="ABC transporter type 1, transmembrane domain"/>
    <property type="match status" value="1"/>
</dbReference>
<name>A0ABT6CCQ0_9SPHN</name>
<dbReference type="SUPFAM" id="SSF90123">
    <property type="entry name" value="ABC transporter transmembrane region"/>
    <property type="match status" value="1"/>
</dbReference>
<accession>A0ABT6CCQ0</accession>
<dbReference type="PANTHER" id="PTHR43394">
    <property type="entry name" value="ATP-DEPENDENT PERMEASE MDL1, MITOCHONDRIAL"/>
    <property type="match status" value="1"/>
</dbReference>
<feature type="transmembrane region" description="Helical" evidence="5">
    <location>
        <begin position="144"/>
        <end position="166"/>
    </location>
</feature>
<feature type="domain" description="ABC transmembrane type-1" evidence="6">
    <location>
        <begin position="37"/>
        <end position="316"/>
    </location>
</feature>
<evidence type="ECO:0000256" key="5">
    <source>
        <dbReference type="SAM" id="Phobius"/>
    </source>
</evidence>
<protein>
    <submittedName>
        <fullName evidence="7">ABC transporter transmembrane domain-containing protein</fullName>
    </submittedName>
</protein>
<evidence type="ECO:0000256" key="4">
    <source>
        <dbReference type="ARBA" id="ARBA00023136"/>
    </source>
</evidence>
<dbReference type="InterPro" id="IPR036640">
    <property type="entry name" value="ABC1_TM_sf"/>
</dbReference>
<dbReference type="InterPro" id="IPR011527">
    <property type="entry name" value="ABC1_TM_dom"/>
</dbReference>
<dbReference type="InterPro" id="IPR039421">
    <property type="entry name" value="Type_1_exporter"/>
</dbReference>
<gene>
    <name evidence="7" type="ORF">POM99_00670</name>
</gene>
<dbReference type="Proteomes" id="UP001222770">
    <property type="component" value="Unassembled WGS sequence"/>
</dbReference>
<keyword evidence="2 5" id="KW-0812">Transmembrane</keyword>
<dbReference type="PANTHER" id="PTHR43394:SF4">
    <property type="entry name" value="TOXIN SECRETION ABC TRANSPORTER ATP-BINDING PROTEIN"/>
    <property type="match status" value="1"/>
</dbReference>
<dbReference type="EMBL" id="JAROCY010000001">
    <property type="protein sequence ID" value="MDF8331700.1"/>
    <property type="molecule type" value="Genomic_DNA"/>
</dbReference>
<feature type="transmembrane region" description="Helical" evidence="5">
    <location>
        <begin position="37"/>
        <end position="59"/>
    </location>
</feature>
<evidence type="ECO:0000256" key="1">
    <source>
        <dbReference type="ARBA" id="ARBA00004651"/>
    </source>
</evidence>
<evidence type="ECO:0000259" key="6">
    <source>
        <dbReference type="PROSITE" id="PS50929"/>
    </source>
</evidence>
<dbReference type="Gene3D" id="3.40.50.300">
    <property type="entry name" value="P-loop containing nucleotide triphosphate hydrolases"/>
    <property type="match status" value="1"/>
</dbReference>
<feature type="transmembrane region" description="Helical" evidence="5">
    <location>
        <begin position="172"/>
        <end position="192"/>
    </location>
</feature>
<dbReference type="SUPFAM" id="SSF52540">
    <property type="entry name" value="P-loop containing nucleoside triphosphate hydrolases"/>
    <property type="match status" value="1"/>
</dbReference>
<sequence length="570" mass="61800">MAGPESGSTIGQGVGMRQVARWISLILGPDGPYLRMALVYGAAISLLSLATPISVQLLINAVANIAMPAPLFTLSAILFTLLLLAGLLSALRVHVMALFERRFFARMMAEITLRAVHARNPFFHDARRGDLFNRFFDMATIQKALTSLLLGGFAIVLQGVVGLVVTSFYHPFVLAFNVVLVSLIALVCIVWARGGFASAIALSHSKHAAAHWLDGVGSSNGFYKSSRHMHFAIDRSEALTADYVAKHRTHFRYSFTQTICFLLLYACASAGLLTIGGMLIIAGELSIGQLVAAELILSGVFYGIAQLGTYMEVFYDLVGGLEEVSLFWDVPQETMPKADAPGLPNGAIGFRAVEHGERRLDFAIASGEQLGILAAPGVERLVSVLLKRLDVPSRGLVTVGGADIGTYDMLRLRSDVVVLDRPTIVDLSVRDYLALSSGDRHDEMMDALDLVALADRVGQLPQGMDTMLSPLGWPLAVGETMALKLAGAVLSQPKILVLSPLYDLLPPDRLELVLDKMREAGTTVLQFTGRPEGLERDGWLWLGTREQIRGRTIDDIRHVAMGGQAKEIRP</sequence>
<feature type="transmembrane region" description="Helical" evidence="5">
    <location>
        <begin position="258"/>
        <end position="281"/>
    </location>
</feature>
<organism evidence="7 8">
    <name type="scientific">Novosphingobium cyanobacteriorum</name>
    <dbReference type="NCBI Taxonomy" id="3024215"/>
    <lineage>
        <taxon>Bacteria</taxon>
        <taxon>Pseudomonadati</taxon>
        <taxon>Pseudomonadota</taxon>
        <taxon>Alphaproteobacteria</taxon>
        <taxon>Sphingomonadales</taxon>
        <taxon>Sphingomonadaceae</taxon>
        <taxon>Novosphingobium</taxon>
    </lineage>
</organism>
<dbReference type="InterPro" id="IPR027417">
    <property type="entry name" value="P-loop_NTPase"/>
</dbReference>
<keyword evidence="3 5" id="KW-1133">Transmembrane helix</keyword>
<evidence type="ECO:0000313" key="8">
    <source>
        <dbReference type="Proteomes" id="UP001222770"/>
    </source>
</evidence>
<evidence type="ECO:0000256" key="2">
    <source>
        <dbReference type="ARBA" id="ARBA00022692"/>
    </source>
</evidence>
<evidence type="ECO:0000313" key="7">
    <source>
        <dbReference type="EMBL" id="MDF8331700.1"/>
    </source>
</evidence>
<feature type="transmembrane region" description="Helical" evidence="5">
    <location>
        <begin position="71"/>
        <end position="99"/>
    </location>
</feature>
<dbReference type="PROSITE" id="PS50929">
    <property type="entry name" value="ABC_TM1F"/>
    <property type="match status" value="1"/>
</dbReference>
<comment type="caution">
    <text evidence="7">The sequence shown here is derived from an EMBL/GenBank/DDBJ whole genome shotgun (WGS) entry which is preliminary data.</text>
</comment>
<comment type="subcellular location">
    <subcellularLocation>
        <location evidence="1">Cell membrane</location>
        <topology evidence="1">Multi-pass membrane protein</topology>
    </subcellularLocation>
</comment>
<evidence type="ECO:0000256" key="3">
    <source>
        <dbReference type="ARBA" id="ARBA00022989"/>
    </source>
</evidence>
<keyword evidence="4 5" id="KW-0472">Membrane</keyword>
<keyword evidence="8" id="KW-1185">Reference proteome</keyword>
<proteinExistence type="predicted"/>